<sequence>MAGLDRFVIKKLRNSACEIMWQVFPMRSEGFSSATYTGQGGLVRGPDGTVKFLTAAHNTCSENDREGVWEDHSRKFRCFTFRGLSARMLEIPRAGWERTEEWSAANAHGLTRTDKEGKELTWKYGIDISLGPEISASDESAQQLLKIISVKDVVPDDFVYTTGLEIGMAVYTVDGPNYDEEMIVNRGQKGLTKEVLPDILGKAKELLIFTGRIKRFYEDHFEHDVNAFAGCSGGHLVVLQHGHPHFGKVLGVHVGSKVQIEDNIAFKVAGVFDKF</sequence>
<reference evidence="1" key="1">
    <citation type="submission" date="2020-06" db="EMBL/GenBank/DDBJ databases">
        <authorList>
            <consortium name="Plant Systems Biology data submission"/>
        </authorList>
    </citation>
    <scope>NUCLEOTIDE SEQUENCE</scope>
    <source>
        <strain evidence="1">D6</strain>
    </source>
</reference>
<evidence type="ECO:0000313" key="1">
    <source>
        <dbReference type="EMBL" id="CAB9528580.1"/>
    </source>
</evidence>
<organism evidence="1 2">
    <name type="scientific">Seminavis robusta</name>
    <dbReference type="NCBI Taxonomy" id="568900"/>
    <lineage>
        <taxon>Eukaryota</taxon>
        <taxon>Sar</taxon>
        <taxon>Stramenopiles</taxon>
        <taxon>Ochrophyta</taxon>
        <taxon>Bacillariophyta</taxon>
        <taxon>Bacillariophyceae</taxon>
        <taxon>Bacillariophycidae</taxon>
        <taxon>Naviculales</taxon>
        <taxon>Naviculaceae</taxon>
        <taxon>Seminavis</taxon>
    </lineage>
</organism>
<proteinExistence type="predicted"/>
<gene>
    <name evidence="1" type="ORF">SEMRO_2262_G321190.1</name>
</gene>
<evidence type="ECO:0000313" key="2">
    <source>
        <dbReference type="Proteomes" id="UP001153069"/>
    </source>
</evidence>
<name>A0A9N8HXN7_9STRA</name>
<keyword evidence="2" id="KW-1185">Reference proteome</keyword>
<accession>A0A9N8HXN7</accession>
<evidence type="ECO:0008006" key="3">
    <source>
        <dbReference type="Google" id="ProtNLM"/>
    </source>
</evidence>
<dbReference type="Proteomes" id="UP001153069">
    <property type="component" value="Unassembled WGS sequence"/>
</dbReference>
<dbReference type="EMBL" id="CAICTM010002260">
    <property type="protein sequence ID" value="CAB9528580.1"/>
    <property type="molecule type" value="Genomic_DNA"/>
</dbReference>
<protein>
    <recommendedName>
        <fullName evidence="3">Serine protease</fullName>
    </recommendedName>
</protein>
<dbReference type="AlphaFoldDB" id="A0A9N8HXN7"/>
<comment type="caution">
    <text evidence="1">The sequence shown here is derived from an EMBL/GenBank/DDBJ whole genome shotgun (WGS) entry which is preliminary data.</text>
</comment>